<accession>A0AAF1JV92</accession>
<keyword evidence="2" id="KW-1185">Reference proteome</keyword>
<proteinExistence type="predicted"/>
<dbReference type="EMBL" id="JAAEDH010000001">
    <property type="protein sequence ID" value="MBR0653822.1"/>
    <property type="molecule type" value="Genomic_DNA"/>
</dbReference>
<dbReference type="Proteomes" id="UP001196068">
    <property type="component" value="Unassembled WGS sequence"/>
</dbReference>
<reference evidence="1" key="2">
    <citation type="journal article" date="2021" name="Syst. Appl. Microbiol.">
        <title>Roseomonas hellenica sp. nov., isolated from roots of wild-growing Alkanna tinctoria.</title>
        <authorList>
            <person name="Rat A."/>
            <person name="Naranjo H.D."/>
            <person name="Lebbe L."/>
            <person name="Cnockaert M."/>
            <person name="Krigas N."/>
            <person name="Grigoriadou K."/>
            <person name="Maloupa E."/>
            <person name="Willems A."/>
        </authorList>
    </citation>
    <scope>NUCLEOTIDE SEQUENCE</scope>
    <source>
        <strain evidence="1">LMG 28251</strain>
    </source>
</reference>
<name>A0AAF1JV92_9PROT</name>
<protein>
    <submittedName>
        <fullName evidence="1">Discoidin domain-containing protein</fullName>
    </submittedName>
</protein>
<organism evidence="1 2">
    <name type="scientific">Plastoroseomonas arctica</name>
    <dbReference type="NCBI Taxonomy" id="1509237"/>
    <lineage>
        <taxon>Bacteria</taxon>
        <taxon>Pseudomonadati</taxon>
        <taxon>Pseudomonadota</taxon>
        <taxon>Alphaproteobacteria</taxon>
        <taxon>Acetobacterales</taxon>
        <taxon>Acetobacteraceae</taxon>
        <taxon>Plastoroseomonas</taxon>
    </lineage>
</organism>
<evidence type="ECO:0000313" key="1">
    <source>
        <dbReference type="EMBL" id="MBR0653822.1"/>
    </source>
</evidence>
<sequence>MIGLNNFRTEDFVNIAPGKQCRVSSSHPKWGRRYSASSLVDEGLDVEYAIHTLPEKRPFWEIDLGKDYEVKYIVIYNRSNFEDRCLPLVICGSSSDAEFTFTKIGIIDFPFGNDRDGSQVIVPVRGGSFKKIRIESSETTLHLRHIKILVEQQDFNLRNAAKFFQISKFDKELIKNDNIKTYQGSSDSVVIDALHVNTSQRLGNFLICVANAVAVAQFFNIPKVYIDQDRSFTEKYYPTVIEQKAGVALYTTDRNFPKNECVFSYSFWRLRIFPHLLTKKDDKNMGLRLLRDASYSFIFKHLMPPVVFFQPSEGRSSKSITVHFRSGDVFASAGKIPSSYVQPPLAYYKLCVEHAVNFGVDEIIIVYEDINNPCVNTFKDWVDSIGIKSKFLSSDLESDAREIQSSQRLICGFGTFAPLLAAMGQNLTDIYFFRRELFPEFFENNVRVHLVEDCAATYIESGHWKNTREQRDIMIQYPVSNLVVTR</sequence>
<dbReference type="InterPro" id="IPR008979">
    <property type="entry name" value="Galactose-bd-like_sf"/>
</dbReference>
<gene>
    <name evidence="1" type="ORF">GXW79_01900</name>
</gene>
<comment type="caution">
    <text evidence="1">The sequence shown here is derived from an EMBL/GenBank/DDBJ whole genome shotgun (WGS) entry which is preliminary data.</text>
</comment>
<dbReference type="SUPFAM" id="SSF49785">
    <property type="entry name" value="Galactose-binding domain-like"/>
    <property type="match status" value="1"/>
</dbReference>
<evidence type="ECO:0000313" key="2">
    <source>
        <dbReference type="Proteomes" id="UP001196068"/>
    </source>
</evidence>
<dbReference type="AlphaFoldDB" id="A0AAF1JV92"/>
<dbReference type="Gene3D" id="2.60.120.260">
    <property type="entry name" value="Galactose-binding domain-like"/>
    <property type="match status" value="1"/>
</dbReference>
<dbReference type="RefSeq" id="WP_211872504.1">
    <property type="nucleotide sequence ID" value="NZ_JAAEDH010000001.1"/>
</dbReference>
<reference evidence="1" key="1">
    <citation type="submission" date="2020-01" db="EMBL/GenBank/DDBJ databases">
        <authorList>
            <person name="Rat A."/>
        </authorList>
    </citation>
    <scope>NUCLEOTIDE SEQUENCE</scope>
    <source>
        <strain evidence="1">LMG 28251</strain>
    </source>
</reference>